<reference evidence="7 8" key="1">
    <citation type="journal article" date="2019" name="Sci. Rep.">
        <title>Nanopore sequencing improves the draft genome of the human pathogenic amoeba Naegleria fowleri.</title>
        <authorList>
            <person name="Liechti N."/>
            <person name="Schurch N."/>
            <person name="Bruggmann R."/>
            <person name="Wittwer M."/>
        </authorList>
    </citation>
    <scope>NUCLEOTIDE SEQUENCE [LARGE SCALE GENOMIC DNA]</scope>
    <source>
        <strain evidence="7 8">ATCC 30894</strain>
    </source>
</reference>
<dbReference type="EMBL" id="VFQX01000034">
    <property type="protein sequence ID" value="KAF0977377.1"/>
    <property type="molecule type" value="Genomic_DNA"/>
</dbReference>
<dbReference type="RefSeq" id="XP_044562090.1">
    <property type="nucleotide sequence ID" value="XM_044706665.1"/>
</dbReference>
<evidence type="ECO:0000256" key="5">
    <source>
        <dbReference type="SAM" id="MobiDB-lite"/>
    </source>
</evidence>
<proteinExistence type="inferred from homology"/>
<dbReference type="VEuPathDB" id="AmoebaDB:NfTy_071850"/>
<dbReference type="GO" id="GO:0030976">
    <property type="term" value="F:thiamine pyrophosphate binding"/>
    <property type="evidence" value="ECO:0007669"/>
    <property type="project" value="InterPro"/>
</dbReference>
<dbReference type="GO" id="GO:0016624">
    <property type="term" value="F:oxidoreductase activity, acting on the aldehyde or oxo group of donors, disulfide as acceptor"/>
    <property type="evidence" value="ECO:0007669"/>
    <property type="project" value="InterPro"/>
</dbReference>
<feature type="domain" description="Transketolase-like pyrimidine-binding" evidence="6">
    <location>
        <begin position="592"/>
        <end position="797"/>
    </location>
</feature>
<dbReference type="InterPro" id="IPR011603">
    <property type="entry name" value="2oxoglutarate_DH_E1"/>
</dbReference>
<dbReference type="Pfam" id="PF16870">
    <property type="entry name" value="OxoGdeHyase_C"/>
    <property type="match status" value="1"/>
</dbReference>
<dbReference type="InterPro" id="IPR042179">
    <property type="entry name" value="KGD_C_sf"/>
</dbReference>
<dbReference type="NCBIfam" id="TIGR00239">
    <property type="entry name" value="2oxo_dh_E1"/>
    <property type="match status" value="1"/>
</dbReference>
<keyword evidence="8" id="KW-1185">Reference proteome</keyword>
<dbReference type="Pfam" id="PF00676">
    <property type="entry name" value="E1_dh"/>
    <property type="match status" value="1"/>
</dbReference>
<sequence length="959" mass="108364">MIQNGRRLISSPQHSQQPNARRVASQFLFSSLSSSATSTMKLLNTKSGTNSTTTKLSFHTNALTSLNKDELLCRVHSMVRAYRNYGHLEADIDPLGINTPKKGSTIELNPAVYHLKDADQANLSTTPVDIDGIVHIGSAQFPKKTATIPEIVNHLKEVYCGNIAAQFSHLETTKEQLWLAKQLESLKSEAMSPQEQKRAMTLMVESEAFDHFMARKFPGVKRYGLEGCESMIYAMDVVIEQLAHDNISDIVLGMPHRGRLNLLTGLLNFPARALFHKVKGGCEFPEELVATGDVLSHLGISTELVYGDKKVSLSLLNNPSHLEAINPVALGKTRAKISHGKNAACILMHGDASFAGQGIVAETFTLSRLPLFKTGGTIHIIVNNQIGFTTAPHLSRSTRYSGDVGKMVGCPVLAVNAENVDDVRKVMVIAAKYRAKFNKDVIVELFGYRRHGHNELDEPSFTQPKMYHVIRSKQTFPAAYSEQCVKNNVTTSQEVSKIRENYTQHLDNEYKAVDTYKPEKRYFLGDWHNIIQATDFSKLSLPITGYNMKRLKEIAIASVTIPPGFNVHKHLEKYHISQRLQALQKDEKDIFVDWVTAEVMAFGSMLDEGYTVRLSGQDVIRGTFNQRHLEFVDQENESRVLPMLSAIPGAEDRFELGQSPLSEFAVMGFEYGYTIDNPNNFSVMEMQFGDFFNGGQIIIDTFIGSGEDKWCLCSGLTLLLPHGMDGAGPEHSSGRIERFLQLCDSDINTDELVQKRVNMCVVNCSTPANYFHVLRRQMKRNFRKPLIVFTPKILLKKKECVSNLTEFAEGTIFQRVLTDDYKHKDLSKVKRVLFCSGKIYYDLFEERAKRNMEEQVLIIRLEQLSPFPFEQLYEVMNNWNKDWMKTVEWTWIQEEHENMGAYTFVAPRLNKAINTVIHGDNRYNLIRYIGRNAASAPATGLKYVHEAEVKHIMNSAFKF</sequence>
<protein>
    <recommendedName>
        <fullName evidence="6">Transketolase-like pyrimidine-binding domain-containing protein</fullName>
    </recommendedName>
</protein>
<dbReference type="InterPro" id="IPR031717">
    <property type="entry name" value="ODO-1/KGD_C"/>
</dbReference>
<dbReference type="AlphaFoldDB" id="A0A6A5BK26"/>
<accession>A0A6A5BK26</accession>
<dbReference type="NCBIfam" id="NF008907">
    <property type="entry name" value="PRK12270.1"/>
    <property type="match status" value="1"/>
</dbReference>
<dbReference type="Proteomes" id="UP000444721">
    <property type="component" value="Unassembled WGS sequence"/>
</dbReference>
<dbReference type="Gene3D" id="3.40.50.11610">
    <property type="entry name" value="Multifunctional 2-oxoglutarate metabolism enzyme, C-terminal domain"/>
    <property type="match status" value="1"/>
</dbReference>
<dbReference type="PANTHER" id="PTHR23152:SF4">
    <property type="entry name" value="2-OXOADIPATE DEHYDROGENASE COMPLEX COMPONENT E1"/>
    <property type="match status" value="1"/>
</dbReference>
<dbReference type="CDD" id="cd02016">
    <property type="entry name" value="TPP_E1_OGDC_like"/>
    <property type="match status" value="1"/>
</dbReference>
<dbReference type="Gene3D" id="3.40.50.12470">
    <property type="match status" value="1"/>
</dbReference>
<dbReference type="OMA" id="MVHCAVI"/>
<dbReference type="Pfam" id="PF02779">
    <property type="entry name" value="Transket_pyr"/>
    <property type="match status" value="1"/>
</dbReference>
<dbReference type="PANTHER" id="PTHR23152">
    <property type="entry name" value="2-OXOGLUTARATE DEHYDROGENASE"/>
    <property type="match status" value="1"/>
</dbReference>
<feature type="region of interest" description="Disordered" evidence="5">
    <location>
        <begin position="1"/>
        <end position="21"/>
    </location>
</feature>
<feature type="compositionally biased region" description="Polar residues" evidence="5">
    <location>
        <begin position="10"/>
        <end position="19"/>
    </location>
</feature>
<dbReference type="SUPFAM" id="SSF52518">
    <property type="entry name" value="Thiamin diphosphate-binding fold (THDP-binding)"/>
    <property type="match status" value="2"/>
</dbReference>
<dbReference type="InterPro" id="IPR005475">
    <property type="entry name" value="Transketolase-like_Pyr-bd"/>
</dbReference>
<comment type="caution">
    <text evidence="7">The sequence shown here is derived from an EMBL/GenBank/DDBJ whole genome shotgun (WGS) entry which is preliminary data.</text>
</comment>
<dbReference type="VEuPathDB" id="AmoebaDB:NF0062230"/>
<dbReference type="InterPro" id="IPR001017">
    <property type="entry name" value="DH_E1"/>
</dbReference>
<evidence type="ECO:0000313" key="7">
    <source>
        <dbReference type="EMBL" id="KAF0977377.1"/>
    </source>
</evidence>
<gene>
    <name evidence="7" type="ORF">FDP41_003369</name>
</gene>
<dbReference type="SMART" id="SM00861">
    <property type="entry name" value="Transket_pyr"/>
    <property type="match status" value="1"/>
</dbReference>
<dbReference type="VEuPathDB" id="AmoebaDB:FDP41_003369"/>
<evidence type="ECO:0000256" key="3">
    <source>
        <dbReference type="ARBA" id="ARBA00023002"/>
    </source>
</evidence>
<dbReference type="GeneID" id="68110587"/>
<evidence type="ECO:0000313" key="8">
    <source>
        <dbReference type="Proteomes" id="UP000444721"/>
    </source>
</evidence>
<evidence type="ECO:0000256" key="4">
    <source>
        <dbReference type="ARBA" id="ARBA00023052"/>
    </source>
</evidence>
<comment type="cofactor">
    <cofactor evidence="1">
        <name>thiamine diphosphate</name>
        <dbReference type="ChEBI" id="CHEBI:58937"/>
    </cofactor>
</comment>
<evidence type="ECO:0000256" key="1">
    <source>
        <dbReference type="ARBA" id="ARBA00001964"/>
    </source>
</evidence>
<evidence type="ECO:0000256" key="2">
    <source>
        <dbReference type="ARBA" id="ARBA00006936"/>
    </source>
</evidence>
<keyword evidence="4" id="KW-0786">Thiamine pyrophosphate</keyword>
<dbReference type="InterPro" id="IPR029061">
    <property type="entry name" value="THDP-binding"/>
</dbReference>
<organism evidence="7 8">
    <name type="scientific">Naegleria fowleri</name>
    <name type="common">Brain eating amoeba</name>
    <dbReference type="NCBI Taxonomy" id="5763"/>
    <lineage>
        <taxon>Eukaryota</taxon>
        <taxon>Discoba</taxon>
        <taxon>Heterolobosea</taxon>
        <taxon>Tetramitia</taxon>
        <taxon>Eutetramitia</taxon>
        <taxon>Vahlkampfiidae</taxon>
        <taxon>Naegleria</taxon>
    </lineage>
</organism>
<dbReference type="NCBIfam" id="NF006914">
    <property type="entry name" value="PRK09404.1"/>
    <property type="match status" value="1"/>
</dbReference>
<dbReference type="PIRSF" id="PIRSF000157">
    <property type="entry name" value="Oxoglu_dh_E1"/>
    <property type="match status" value="1"/>
</dbReference>
<dbReference type="Gene3D" id="3.40.50.970">
    <property type="match status" value="1"/>
</dbReference>
<keyword evidence="3" id="KW-0560">Oxidoreductase</keyword>
<comment type="similarity">
    <text evidence="2">Belongs to the alpha-ketoglutarate dehydrogenase family.</text>
</comment>
<evidence type="ECO:0000259" key="6">
    <source>
        <dbReference type="SMART" id="SM00861"/>
    </source>
</evidence>
<name>A0A6A5BK26_NAEFO</name>
<dbReference type="OrthoDB" id="413077at2759"/>
<dbReference type="Gene3D" id="1.10.287.1150">
    <property type="entry name" value="TPP helical domain"/>
    <property type="match status" value="1"/>
</dbReference>